<keyword evidence="12" id="KW-1185">Reference proteome</keyword>
<dbReference type="STRING" id="4829.A0A168PRV0"/>
<feature type="transmembrane region" description="Helical" evidence="9">
    <location>
        <begin position="403"/>
        <end position="422"/>
    </location>
</feature>
<gene>
    <name evidence="11" type="primary">ABSGL_08682.1 scaffold 10421</name>
</gene>
<dbReference type="InterPro" id="IPR003663">
    <property type="entry name" value="Sugar/inositol_transpt"/>
</dbReference>
<feature type="compositionally biased region" description="Basic and acidic residues" evidence="8">
    <location>
        <begin position="483"/>
        <end position="497"/>
    </location>
</feature>
<evidence type="ECO:0000313" key="12">
    <source>
        <dbReference type="Proteomes" id="UP000078561"/>
    </source>
</evidence>
<dbReference type="NCBIfam" id="TIGR00879">
    <property type="entry name" value="SP"/>
    <property type="match status" value="1"/>
</dbReference>
<dbReference type="InterPro" id="IPR005828">
    <property type="entry name" value="MFS_sugar_transport-like"/>
</dbReference>
<feature type="transmembrane region" description="Helical" evidence="9">
    <location>
        <begin position="366"/>
        <end position="391"/>
    </location>
</feature>
<dbReference type="EMBL" id="LT554016">
    <property type="protein sequence ID" value="SAM02866.1"/>
    <property type="molecule type" value="Genomic_DNA"/>
</dbReference>
<reference evidence="11" key="1">
    <citation type="submission" date="2016-04" db="EMBL/GenBank/DDBJ databases">
        <authorList>
            <person name="Evans L.H."/>
            <person name="Alamgir A."/>
            <person name="Owens N."/>
            <person name="Weber N.D."/>
            <person name="Virtaneva K."/>
            <person name="Barbian K."/>
            <person name="Babar A."/>
            <person name="Rosenke K."/>
        </authorList>
    </citation>
    <scope>NUCLEOTIDE SEQUENCE [LARGE SCALE GENOMIC DNA]</scope>
    <source>
        <strain evidence="11">CBS 101.48</strain>
    </source>
</reference>
<dbReference type="GO" id="GO:0015149">
    <property type="term" value="F:hexose transmembrane transporter activity"/>
    <property type="evidence" value="ECO:0007669"/>
    <property type="project" value="TreeGrafter"/>
</dbReference>
<dbReference type="PRINTS" id="PR00171">
    <property type="entry name" value="SUGRTRNSPORT"/>
</dbReference>
<feature type="region of interest" description="Disordered" evidence="8">
    <location>
        <begin position="458"/>
        <end position="497"/>
    </location>
</feature>
<feature type="transmembrane region" description="Helical" evidence="9">
    <location>
        <begin position="434"/>
        <end position="452"/>
    </location>
</feature>
<feature type="transmembrane region" description="Helical" evidence="9">
    <location>
        <begin position="155"/>
        <end position="179"/>
    </location>
</feature>
<feature type="transmembrane region" description="Helical" evidence="9">
    <location>
        <begin position="66"/>
        <end position="86"/>
    </location>
</feature>
<dbReference type="GO" id="GO:0016020">
    <property type="term" value="C:membrane"/>
    <property type="evidence" value="ECO:0007669"/>
    <property type="project" value="UniProtKB-SubCell"/>
</dbReference>
<proteinExistence type="inferred from homology"/>
<evidence type="ECO:0000256" key="7">
    <source>
        <dbReference type="RuleBase" id="RU003346"/>
    </source>
</evidence>
<dbReference type="Proteomes" id="UP000078561">
    <property type="component" value="Unassembled WGS sequence"/>
</dbReference>
<keyword evidence="3 7" id="KW-0813">Transport</keyword>
<feature type="transmembrane region" description="Helical" evidence="9">
    <location>
        <begin position="12"/>
        <end position="34"/>
    </location>
</feature>
<dbReference type="InterPro" id="IPR005829">
    <property type="entry name" value="Sugar_transporter_CS"/>
</dbReference>
<evidence type="ECO:0000256" key="5">
    <source>
        <dbReference type="ARBA" id="ARBA00022989"/>
    </source>
</evidence>
<organism evidence="11">
    <name type="scientific">Absidia glauca</name>
    <name type="common">Pin mould</name>
    <dbReference type="NCBI Taxonomy" id="4829"/>
    <lineage>
        <taxon>Eukaryota</taxon>
        <taxon>Fungi</taxon>
        <taxon>Fungi incertae sedis</taxon>
        <taxon>Mucoromycota</taxon>
        <taxon>Mucoromycotina</taxon>
        <taxon>Mucoromycetes</taxon>
        <taxon>Mucorales</taxon>
        <taxon>Cunninghamellaceae</taxon>
        <taxon>Absidia</taxon>
    </lineage>
</organism>
<dbReference type="OrthoDB" id="6612291at2759"/>
<evidence type="ECO:0000256" key="3">
    <source>
        <dbReference type="ARBA" id="ARBA00022448"/>
    </source>
</evidence>
<evidence type="ECO:0000256" key="6">
    <source>
        <dbReference type="ARBA" id="ARBA00023136"/>
    </source>
</evidence>
<dbReference type="InterPro" id="IPR020846">
    <property type="entry name" value="MFS_dom"/>
</dbReference>
<evidence type="ECO:0000256" key="2">
    <source>
        <dbReference type="ARBA" id="ARBA00010992"/>
    </source>
</evidence>
<feature type="transmembrane region" description="Helical" evidence="9">
    <location>
        <begin position="340"/>
        <end position="360"/>
    </location>
</feature>
<dbReference type="InParanoid" id="A0A168PRV0"/>
<comment type="similarity">
    <text evidence="2 7">Belongs to the major facilitator superfamily. Sugar transporter (TC 2.A.1.1) family.</text>
</comment>
<dbReference type="InterPro" id="IPR045263">
    <property type="entry name" value="GLUT"/>
</dbReference>
<accession>A0A168PRV0</accession>
<comment type="subcellular location">
    <subcellularLocation>
        <location evidence="1">Membrane</location>
        <topology evidence="1">Multi-pass membrane protein</topology>
    </subcellularLocation>
</comment>
<evidence type="ECO:0000256" key="8">
    <source>
        <dbReference type="SAM" id="MobiDB-lite"/>
    </source>
</evidence>
<keyword evidence="5 9" id="KW-1133">Transmembrane helix</keyword>
<keyword evidence="6 9" id="KW-0472">Membrane</keyword>
<dbReference type="Pfam" id="PF00083">
    <property type="entry name" value="Sugar_tr"/>
    <property type="match status" value="1"/>
</dbReference>
<evidence type="ECO:0000256" key="4">
    <source>
        <dbReference type="ARBA" id="ARBA00022692"/>
    </source>
</evidence>
<dbReference type="AlphaFoldDB" id="A0A168PRV0"/>
<feature type="domain" description="Major facilitator superfamily (MFS) profile" evidence="10">
    <location>
        <begin position="19"/>
        <end position="456"/>
    </location>
</feature>
<dbReference type="SUPFAM" id="SSF103473">
    <property type="entry name" value="MFS general substrate transporter"/>
    <property type="match status" value="1"/>
</dbReference>
<dbReference type="OMA" id="FNVGWHI"/>
<sequence>MTTQKKSTEVGFPLYMTLCATIAAFSGFQVGWAIGVPNMPQSAISQCTGGDSHSSLPACLPMSDFSWGYTIAAYPIGGVFGSFLSMYSNVWLGRRHNIMVTCVLFIIGNVISAVSINVPMYSIGRAIVGIAAGMCGSSVAIYVSEISTNKARGALGSLFELFLNAGVLFTQVCGLYMSYDPLWRFLWGISAILAAIQMGLLFLFTVECPRRLCANKEYDRAAAALQKLRGGADVEEEFAALLAARQREVESAVPTMSIWDILTCKNKHITWHTVIIMVIQAYNQAGGIGPMSVYSVGFFTKIFNGDTKQATTLSLVDGAVNTLATLVSVMFVHRLGRKNLMMASLLGCTLGCILMVVGAHNPNLGGVIIAAAIIYIGTYSLGCGVIPWFIAPELVPMHALASASALGSASNWLMNFIINILWPYMAANLGDNAFIVFIAINFVGFVFILFFMPETTGKGLDDEDEKTPGAETITESGNGSSHSVEKQEKKEVEYLET</sequence>
<feature type="transmembrane region" description="Helical" evidence="9">
    <location>
        <begin position="98"/>
        <end position="116"/>
    </location>
</feature>
<name>A0A168PRV0_ABSGL</name>
<protein>
    <recommendedName>
        <fullName evidence="10">Major facilitator superfamily (MFS) profile domain-containing protein</fullName>
    </recommendedName>
</protein>
<keyword evidence="4 9" id="KW-0812">Transmembrane</keyword>
<evidence type="ECO:0000313" key="11">
    <source>
        <dbReference type="EMBL" id="SAM02866.1"/>
    </source>
</evidence>
<feature type="compositionally biased region" description="Polar residues" evidence="8">
    <location>
        <begin position="473"/>
        <end position="482"/>
    </location>
</feature>
<dbReference type="InterPro" id="IPR036259">
    <property type="entry name" value="MFS_trans_sf"/>
</dbReference>
<evidence type="ECO:0000259" key="10">
    <source>
        <dbReference type="PROSITE" id="PS50850"/>
    </source>
</evidence>
<dbReference type="PANTHER" id="PTHR23503">
    <property type="entry name" value="SOLUTE CARRIER FAMILY 2"/>
    <property type="match status" value="1"/>
</dbReference>
<dbReference type="Gene3D" id="1.20.1250.20">
    <property type="entry name" value="MFS general substrate transporter like domains"/>
    <property type="match status" value="1"/>
</dbReference>
<evidence type="ECO:0000256" key="1">
    <source>
        <dbReference type="ARBA" id="ARBA00004141"/>
    </source>
</evidence>
<dbReference type="PROSITE" id="PS00217">
    <property type="entry name" value="SUGAR_TRANSPORT_2"/>
    <property type="match status" value="1"/>
</dbReference>
<dbReference type="PANTHER" id="PTHR23503:SF8">
    <property type="entry name" value="FACILITATED GLUCOSE TRANSPORTER PROTEIN 1"/>
    <property type="match status" value="1"/>
</dbReference>
<evidence type="ECO:0000256" key="9">
    <source>
        <dbReference type="SAM" id="Phobius"/>
    </source>
</evidence>
<feature type="transmembrane region" description="Helical" evidence="9">
    <location>
        <begin position="122"/>
        <end position="143"/>
    </location>
</feature>
<feature type="transmembrane region" description="Helical" evidence="9">
    <location>
        <begin position="185"/>
        <end position="206"/>
    </location>
</feature>
<dbReference type="PROSITE" id="PS50850">
    <property type="entry name" value="MFS"/>
    <property type="match status" value="1"/>
</dbReference>